<evidence type="ECO:0000256" key="1">
    <source>
        <dbReference type="ARBA" id="ARBA00006611"/>
    </source>
</evidence>
<feature type="non-terminal residue" evidence="4">
    <location>
        <position position="357"/>
    </location>
</feature>
<dbReference type="InterPro" id="IPR050921">
    <property type="entry name" value="T4SS_GSP_E_ATPase"/>
</dbReference>
<dbReference type="EMBL" id="BARS01007203">
    <property type="protein sequence ID" value="GAF79780.1"/>
    <property type="molecule type" value="Genomic_DNA"/>
</dbReference>
<accession>X0TUI4</accession>
<dbReference type="NCBIfam" id="TIGR01420">
    <property type="entry name" value="pilT_fam"/>
    <property type="match status" value="1"/>
</dbReference>
<gene>
    <name evidence="4" type="ORF">S01H1_13913</name>
</gene>
<dbReference type="GO" id="GO:0005524">
    <property type="term" value="F:ATP binding"/>
    <property type="evidence" value="ECO:0007669"/>
    <property type="project" value="InterPro"/>
</dbReference>
<dbReference type="PANTHER" id="PTHR30486:SF16">
    <property type="entry name" value="TWITCHING MOTILITY PROTEIN PILT"/>
    <property type="match status" value="1"/>
</dbReference>
<comment type="caution">
    <text evidence="4">The sequence shown here is derived from an EMBL/GenBank/DDBJ whole genome shotgun (WGS) entry which is preliminary data.</text>
</comment>
<organism evidence="4">
    <name type="scientific">marine sediment metagenome</name>
    <dbReference type="NCBI Taxonomy" id="412755"/>
    <lineage>
        <taxon>unclassified sequences</taxon>
        <taxon>metagenomes</taxon>
        <taxon>ecological metagenomes</taxon>
    </lineage>
</organism>
<dbReference type="InterPro" id="IPR027417">
    <property type="entry name" value="P-loop_NTPase"/>
</dbReference>
<dbReference type="InterPro" id="IPR003593">
    <property type="entry name" value="AAA+_ATPase"/>
</dbReference>
<dbReference type="PANTHER" id="PTHR30486">
    <property type="entry name" value="TWITCHING MOTILITY PROTEIN PILT"/>
    <property type="match status" value="1"/>
</dbReference>
<name>X0TUI4_9ZZZZ</name>
<proteinExistence type="inferred from homology"/>
<dbReference type="SMART" id="SM00382">
    <property type="entry name" value="AAA"/>
    <property type="match status" value="1"/>
</dbReference>
<dbReference type="Gene3D" id="3.40.50.300">
    <property type="entry name" value="P-loop containing nucleotide triphosphate hydrolases"/>
    <property type="match status" value="1"/>
</dbReference>
<reference evidence="4" key="1">
    <citation type="journal article" date="2014" name="Front. Microbiol.">
        <title>High frequency of phylogenetically diverse reductive dehalogenase-homologous genes in deep subseafloor sedimentary metagenomes.</title>
        <authorList>
            <person name="Kawai M."/>
            <person name="Futagami T."/>
            <person name="Toyoda A."/>
            <person name="Takaki Y."/>
            <person name="Nishi S."/>
            <person name="Hori S."/>
            <person name="Arai W."/>
            <person name="Tsubouchi T."/>
            <person name="Morono Y."/>
            <person name="Uchiyama I."/>
            <person name="Ito T."/>
            <person name="Fujiyama A."/>
            <person name="Inagaki F."/>
            <person name="Takami H."/>
        </authorList>
    </citation>
    <scope>NUCLEOTIDE SEQUENCE</scope>
    <source>
        <strain evidence="4">Expedition CK06-06</strain>
    </source>
</reference>
<comment type="similarity">
    <text evidence="1">Belongs to the GSP E family.</text>
</comment>
<dbReference type="Pfam" id="PF00437">
    <property type="entry name" value="T2SSE"/>
    <property type="match status" value="1"/>
</dbReference>
<protein>
    <recommendedName>
        <fullName evidence="3">Bacterial type II secretion system protein E domain-containing protein</fullName>
    </recommendedName>
</protein>
<evidence type="ECO:0000259" key="3">
    <source>
        <dbReference type="PROSITE" id="PS00662"/>
    </source>
</evidence>
<dbReference type="SUPFAM" id="SSF52540">
    <property type="entry name" value="P-loop containing nucleoside triphosphate hydrolases"/>
    <property type="match status" value="1"/>
</dbReference>
<dbReference type="Gene3D" id="3.30.450.90">
    <property type="match status" value="1"/>
</dbReference>
<sequence>MSPSEHQEARQPTQHGTLHEGDAPKIEKYFKALIKVGGSDLHIKAGAPAHMRTQTLIRATTGEALTPRMVEEMTAELLDEKQTAFFDENGSIDLAYEIAGEDRFRINVFRQRGNISLAVRRVTRDIPDFETLHLPAVMEQIANIHQGLILLSGPTGCGKSTTIASMLEHVNKTRRCHIVTIEDPIEYLYVDKKALVNQREIGIDVPTFQSALKYLMREDPDVVLIGELRDRETFQAALQASETGHVVFGTVHASGAPQTITRILDLFDIESRSLTRQSLAFNLQAIICQKLLPCIAEDIDRIPAVEVLLTSPSVRQLIHEARDVELIEVIRTSAEQGMQDFTDSLVALIDKELVDPR</sequence>
<feature type="domain" description="Bacterial type II secretion system protein E" evidence="3">
    <location>
        <begin position="216"/>
        <end position="230"/>
    </location>
</feature>
<feature type="region of interest" description="Disordered" evidence="2">
    <location>
        <begin position="1"/>
        <end position="22"/>
    </location>
</feature>
<dbReference type="GO" id="GO:0016887">
    <property type="term" value="F:ATP hydrolysis activity"/>
    <property type="evidence" value="ECO:0007669"/>
    <property type="project" value="InterPro"/>
</dbReference>
<dbReference type="InterPro" id="IPR001482">
    <property type="entry name" value="T2SS/T4SS_dom"/>
</dbReference>
<dbReference type="CDD" id="cd01131">
    <property type="entry name" value="PilT"/>
    <property type="match status" value="1"/>
</dbReference>
<dbReference type="PROSITE" id="PS00662">
    <property type="entry name" value="T2SP_E"/>
    <property type="match status" value="1"/>
</dbReference>
<evidence type="ECO:0000313" key="4">
    <source>
        <dbReference type="EMBL" id="GAF79780.1"/>
    </source>
</evidence>
<dbReference type="InterPro" id="IPR006321">
    <property type="entry name" value="PilT/PilU"/>
</dbReference>
<dbReference type="AlphaFoldDB" id="X0TUI4"/>
<evidence type="ECO:0000256" key="2">
    <source>
        <dbReference type="SAM" id="MobiDB-lite"/>
    </source>
</evidence>